<reference evidence="7 8" key="1">
    <citation type="journal article" date="2014" name="Nat. Genet.">
        <title>Whole-genome sequence of a flatfish provides insights into ZW sex chromosome evolution and adaptation to a benthic lifestyle.</title>
        <authorList>
            <person name="Chen S."/>
            <person name="Zhang G."/>
            <person name="Shao C."/>
            <person name="Huang Q."/>
            <person name="Liu G."/>
            <person name="Zhang P."/>
            <person name="Song W."/>
            <person name="An N."/>
            <person name="Chalopin D."/>
            <person name="Volff J.N."/>
            <person name="Hong Y."/>
            <person name="Li Q."/>
            <person name="Sha Z."/>
            <person name="Zhou H."/>
            <person name="Xie M."/>
            <person name="Yu Q."/>
            <person name="Liu Y."/>
            <person name="Xiang H."/>
            <person name="Wang N."/>
            <person name="Wu K."/>
            <person name="Yang C."/>
            <person name="Zhou Q."/>
            <person name="Liao X."/>
            <person name="Yang L."/>
            <person name="Hu Q."/>
            <person name="Zhang J."/>
            <person name="Meng L."/>
            <person name="Jin L."/>
            <person name="Tian Y."/>
            <person name="Lian J."/>
            <person name="Yang J."/>
            <person name="Miao G."/>
            <person name="Liu S."/>
            <person name="Liang Z."/>
            <person name="Yan F."/>
            <person name="Li Y."/>
            <person name="Sun B."/>
            <person name="Zhang H."/>
            <person name="Zhang J."/>
            <person name="Zhu Y."/>
            <person name="Du M."/>
            <person name="Zhao Y."/>
            <person name="Schartl M."/>
            <person name="Tang Q."/>
            <person name="Wang J."/>
        </authorList>
    </citation>
    <scope>NUCLEOTIDE SEQUENCE</scope>
</reference>
<proteinExistence type="predicted"/>
<dbReference type="RefSeq" id="XP_024921818.1">
    <property type="nucleotide sequence ID" value="XM_025066050.1"/>
</dbReference>
<dbReference type="Ensembl" id="ENSCSET00000015594.1">
    <property type="protein sequence ID" value="ENSCSEP00000015405.1"/>
    <property type="gene ID" value="ENSCSEG00000009908.1"/>
</dbReference>
<accession>A0A3P8VSH9</accession>
<evidence type="ECO:0000256" key="5">
    <source>
        <dbReference type="PROSITE-ProRule" id="PRU00302"/>
    </source>
</evidence>
<evidence type="ECO:0000313" key="8">
    <source>
        <dbReference type="Proteomes" id="UP000265120"/>
    </source>
</evidence>
<dbReference type="Pfam" id="PF00084">
    <property type="entry name" value="Sushi"/>
    <property type="match status" value="4"/>
</dbReference>
<dbReference type="PANTHER" id="PTHR45785">
    <property type="entry name" value="COMPLEMENT FACTOR H-RELATED"/>
    <property type="match status" value="1"/>
</dbReference>
<dbReference type="GeneTree" id="ENSGT00940000154967"/>
<keyword evidence="4 5" id="KW-1015">Disulfide bond</keyword>
<dbReference type="Proteomes" id="UP000265120">
    <property type="component" value="Chromosome 20"/>
</dbReference>
<feature type="domain" description="Sushi" evidence="6">
    <location>
        <begin position="137"/>
        <end position="195"/>
    </location>
</feature>
<keyword evidence="8" id="KW-1185">Reference proteome</keyword>
<dbReference type="AlphaFoldDB" id="A0A3P8VSH9"/>
<organism evidence="7 8">
    <name type="scientific">Cynoglossus semilaevis</name>
    <name type="common">Tongue sole</name>
    <dbReference type="NCBI Taxonomy" id="244447"/>
    <lineage>
        <taxon>Eukaryota</taxon>
        <taxon>Metazoa</taxon>
        <taxon>Chordata</taxon>
        <taxon>Craniata</taxon>
        <taxon>Vertebrata</taxon>
        <taxon>Euteleostomi</taxon>
        <taxon>Actinopterygii</taxon>
        <taxon>Neopterygii</taxon>
        <taxon>Teleostei</taxon>
        <taxon>Neoteleostei</taxon>
        <taxon>Acanthomorphata</taxon>
        <taxon>Carangaria</taxon>
        <taxon>Pleuronectiformes</taxon>
        <taxon>Pleuronectoidei</taxon>
        <taxon>Cynoglossidae</taxon>
        <taxon>Cynoglossinae</taxon>
        <taxon>Cynoglossus</taxon>
    </lineage>
</organism>
<evidence type="ECO:0000313" key="7">
    <source>
        <dbReference type="Ensembl" id="ENSCSEP00000015405.1"/>
    </source>
</evidence>
<protein>
    <submittedName>
        <fullName evidence="7">Complement factor H-related protein 5-like</fullName>
    </submittedName>
</protein>
<reference evidence="7" key="2">
    <citation type="submission" date="2025-08" db="UniProtKB">
        <authorList>
            <consortium name="Ensembl"/>
        </authorList>
    </citation>
    <scope>IDENTIFICATION</scope>
</reference>
<comment type="subcellular location">
    <subcellularLocation>
        <location evidence="1">Virion</location>
    </subcellularLocation>
</comment>
<dbReference type="SMART" id="SM00032">
    <property type="entry name" value="CCP"/>
    <property type="match status" value="4"/>
</dbReference>
<dbReference type="STRING" id="244447.ENSCSEP00000015405"/>
<dbReference type="SUPFAM" id="SSF57535">
    <property type="entry name" value="Complement control module/SCR domain"/>
    <property type="match status" value="4"/>
</dbReference>
<keyword evidence="2 5" id="KW-0768">Sushi</keyword>
<dbReference type="InterPro" id="IPR000436">
    <property type="entry name" value="Sushi_SCR_CCP_dom"/>
</dbReference>
<evidence type="ECO:0000256" key="1">
    <source>
        <dbReference type="ARBA" id="ARBA00004328"/>
    </source>
</evidence>
<dbReference type="Gene3D" id="2.10.70.10">
    <property type="entry name" value="Complement Module, domain 1"/>
    <property type="match status" value="4"/>
</dbReference>
<dbReference type="GeneID" id="103395791"/>
<evidence type="ECO:0000256" key="3">
    <source>
        <dbReference type="ARBA" id="ARBA00022729"/>
    </source>
</evidence>
<feature type="domain" description="Sushi" evidence="6">
    <location>
        <begin position="291"/>
        <end position="344"/>
    </location>
</feature>
<keyword evidence="3" id="KW-0732">Signal</keyword>
<evidence type="ECO:0000259" key="6">
    <source>
        <dbReference type="PROSITE" id="PS50923"/>
    </source>
</evidence>
<dbReference type="InParanoid" id="A0A3P8VSH9"/>
<dbReference type="InterPro" id="IPR035976">
    <property type="entry name" value="Sushi/SCR/CCP_sf"/>
</dbReference>
<feature type="domain" description="Sushi" evidence="6">
    <location>
        <begin position="198"/>
        <end position="260"/>
    </location>
</feature>
<sequence length="412" mass="45644">MLESDQCHNLESCLLFLNMTALQSNALTVITWSRAQYGGSVCCSFTSVKMSLKCVGLVPLVLVFGVVLTFAQSVDHNCRDPILPDGYFLPLESEASAQAVITYACERGHKPAAQGWWATSRCQGNAWIPEPRCIDEKACLPPTVPNSEQPKDPQRWYENGHVIWVTCEKGYEHKDRKTTAKCENGSWSTLPVCERDPDSCDAPPQVPHAIIVGHDYQEVYPSDSLVAYQCEDGFTPMQGDSAADVYCIAGFWTETPVCKLNVEPRPTIGTSVGGKTEDKLPGAKGPDSQVYSCGDFPTVENAVVDASEKTFLTYECNTLYRLVGPRRVVCNSDGTWSALPSCKVDYCVLDTSRYPVLKLDGVKYIKYGVVIRVACKDEYLFSNYSLVRCDDGNLRLSRCCNRVQMNTRMCSS</sequence>
<dbReference type="CDD" id="cd00033">
    <property type="entry name" value="CCP"/>
    <property type="match status" value="3"/>
</dbReference>
<evidence type="ECO:0000256" key="4">
    <source>
        <dbReference type="ARBA" id="ARBA00023157"/>
    </source>
</evidence>
<reference evidence="7" key="3">
    <citation type="submission" date="2025-09" db="UniProtKB">
        <authorList>
            <consortium name="Ensembl"/>
        </authorList>
    </citation>
    <scope>IDENTIFICATION</scope>
</reference>
<comment type="caution">
    <text evidence="5">Lacks conserved residue(s) required for the propagation of feature annotation.</text>
</comment>
<feature type="disulfide bond" evidence="5">
    <location>
        <begin position="139"/>
        <end position="182"/>
    </location>
</feature>
<name>A0A3P8VSH9_CYNSE</name>
<evidence type="ECO:0000256" key="2">
    <source>
        <dbReference type="ARBA" id="ARBA00022659"/>
    </source>
</evidence>
<dbReference type="PROSITE" id="PS50923">
    <property type="entry name" value="SUSHI"/>
    <property type="match status" value="3"/>
</dbReference>
<dbReference type="PANTHER" id="PTHR45785:SF2">
    <property type="entry name" value="COMPLEMENT FACTOR H-RELATED"/>
    <property type="match status" value="1"/>
</dbReference>
<dbReference type="InterPro" id="IPR051503">
    <property type="entry name" value="ComplSys_Reg/VirEntry_Med"/>
</dbReference>